<dbReference type="RefSeq" id="WP_153419498.1">
    <property type="nucleotide sequence ID" value="NZ_WFLM01000002.1"/>
</dbReference>
<sequence>MHLQLFNPYKKFRDHKISFEYHKIDFTLDSNNKNKINTVDYKETYIDANKNLHSVVVSAATDMYINNNDSNKNVLLEFSRKISDRYYCILKAYNDYMEKRDKKNKTDNVTLTKIKNLNLNQILTTENKYLIQTIKDYVTCDGASNKYFGNAGSTPQTWILYFENKFIGQENFIEFRHRLFFVYKLMGFMNSCIQNEILIKELNKIIKSKYNLNMDDWCINVEYAQYLNHRCENTKKKIPVYKTGPAASLNVFLRQGIDNDDIYLERKNNLDIASYQDIADKKFHSYSPKLFDVVISEREAMALTGDLKKDIRNTPNSKRPISYISGALTYEYISNPANKDAQKYLEIAKELCLPIICGISGTMDYSLSMAALVFLGIKNKKQDLEYQNIIKLAYITWMSIGYDHTLHEMLFSATSYGIPYIPGPYIVDYIYPNDIDFKLKIEEKLKEIGLDLPSNILKDFILTKNITNSIVGKSIFALESIAKCSGIVRMVPMQQIKDEVYNLEFPNIRHLGRKSVGTKDRTKIYDPSTQLTSTRTVNSNRFTNKNTEFTKKYAQHF</sequence>
<dbReference type="Proteomes" id="UP000437748">
    <property type="component" value="Unassembled WGS sequence"/>
</dbReference>
<evidence type="ECO:0000313" key="1">
    <source>
        <dbReference type="EMBL" id="KAB8039900.1"/>
    </source>
</evidence>
<dbReference type="EMBL" id="WFLM01000002">
    <property type="protein sequence ID" value="KAB8039900.1"/>
    <property type="molecule type" value="Genomic_DNA"/>
</dbReference>
<name>A0A6N6VU96_9BACT</name>
<keyword evidence="2" id="KW-1185">Reference proteome</keyword>
<protein>
    <submittedName>
        <fullName evidence="1">Uncharacterized protein</fullName>
    </submittedName>
</protein>
<proteinExistence type="predicted"/>
<comment type="caution">
    <text evidence="1">The sequence shown here is derived from an EMBL/GenBank/DDBJ whole genome shotgun (WGS) entry which is preliminary data.</text>
</comment>
<dbReference type="OrthoDB" id="5652860at2"/>
<dbReference type="AlphaFoldDB" id="A0A6N6VU96"/>
<evidence type="ECO:0000313" key="2">
    <source>
        <dbReference type="Proteomes" id="UP000437748"/>
    </source>
</evidence>
<reference evidence="1 2" key="1">
    <citation type="submission" date="2019-10" db="EMBL/GenBank/DDBJ databases">
        <title>New species of Slilvanegrellaceae.</title>
        <authorList>
            <person name="Pitt A."/>
            <person name="Hahn M.W."/>
        </authorList>
    </citation>
    <scope>NUCLEOTIDE SEQUENCE [LARGE SCALE GENOMIC DNA]</scope>
    <source>
        <strain evidence="1 2">SP-Ram-0.45-NSY-1</strain>
    </source>
</reference>
<organism evidence="1 2">
    <name type="scientific">Silvanigrella paludirubra</name>
    <dbReference type="NCBI Taxonomy" id="2499159"/>
    <lineage>
        <taxon>Bacteria</taxon>
        <taxon>Pseudomonadati</taxon>
        <taxon>Bdellovibrionota</taxon>
        <taxon>Oligoflexia</taxon>
        <taxon>Silvanigrellales</taxon>
        <taxon>Silvanigrellaceae</taxon>
        <taxon>Silvanigrella</taxon>
    </lineage>
</organism>
<accession>A0A6N6VU96</accession>
<gene>
    <name evidence="1" type="ORF">GCL60_06465</name>
</gene>